<dbReference type="AlphaFoldDB" id="A0A4V0YFS9"/>
<dbReference type="KEGG" id="xya:ET471_00840"/>
<feature type="region of interest" description="Disordered" evidence="1">
    <location>
        <begin position="301"/>
        <end position="321"/>
    </location>
</feature>
<evidence type="ECO:0000256" key="1">
    <source>
        <dbReference type="SAM" id="MobiDB-lite"/>
    </source>
</evidence>
<evidence type="ECO:0000259" key="3">
    <source>
        <dbReference type="SMART" id="SM00943"/>
    </source>
</evidence>
<accession>A0A4V0YFS9</accession>
<dbReference type="SMART" id="SM00942">
    <property type="entry name" value="PriCT_1"/>
    <property type="match status" value="1"/>
</dbReference>
<sequence>MVVHVVVYGVHDLANVAVMDRHSASTLADPSPLLRAARTASLPAAAAGLAAAGVPVFPCAPTAKFPLTQRGFLDATTDPDQVASWWRKRPDANIGVPTGERSGLDVVDIDLKPDASGFPAFERARRRGLVSGWATVVRTPSGGIHAYFAHTLGVEQRSWTSPRTHVDFRGDGGYVVVPPSLCVTPAGVRAYELVTASPHAAGPVDAAALRAFLDPPRLSTFAGGPSSTAPGVGASPERLAAWVATRPEGGRNAGLFWAACRMVESGFDVRSTVGVLGEAAQHAGLAAREIETTIRSAFRRAAPLPDLGDGARRPATTPEVS</sequence>
<feature type="domain" description="DNA primase/polymerase bifunctional N-terminal" evidence="3">
    <location>
        <begin position="46"/>
        <end position="213"/>
    </location>
</feature>
<gene>
    <name evidence="4" type="ORF">ET471_00840</name>
</gene>
<keyword evidence="5" id="KW-1185">Reference proteome</keyword>
<evidence type="ECO:0000313" key="5">
    <source>
        <dbReference type="Proteomes" id="UP000292118"/>
    </source>
</evidence>
<organism evidence="4 5">
    <name type="scientific">Xylanimonas protaetiae</name>
    <dbReference type="NCBI Taxonomy" id="2509457"/>
    <lineage>
        <taxon>Bacteria</taxon>
        <taxon>Bacillati</taxon>
        <taxon>Actinomycetota</taxon>
        <taxon>Actinomycetes</taxon>
        <taxon>Micrococcales</taxon>
        <taxon>Promicromonosporaceae</taxon>
        <taxon>Xylanimonas</taxon>
    </lineage>
</organism>
<dbReference type="SUPFAM" id="SSF56747">
    <property type="entry name" value="Prim-pol domain"/>
    <property type="match status" value="1"/>
</dbReference>
<dbReference type="Pfam" id="PF09250">
    <property type="entry name" value="Prim-Pol"/>
    <property type="match status" value="1"/>
</dbReference>
<dbReference type="OrthoDB" id="3218228at2"/>
<dbReference type="InterPro" id="IPR014820">
    <property type="entry name" value="PriCT_1"/>
</dbReference>
<feature type="domain" description="Primase C-terminal 1" evidence="2">
    <location>
        <begin position="240"/>
        <end position="301"/>
    </location>
</feature>
<dbReference type="Pfam" id="PF08708">
    <property type="entry name" value="PriCT_1"/>
    <property type="match status" value="1"/>
</dbReference>
<dbReference type="Proteomes" id="UP000292118">
    <property type="component" value="Chromosome"/>
</dbReference>
<evidence type="ECO:0000259" key="2">
    <source>
        <dbReference type="SMART" id="SM00942"/>
    </source>
</evidence>
<dbReference type="CDD" id="cd04859">
    <property type="entry name" value="Prim_Pol"/>
    <property type="match status" value="1"/>
</dbReference>
<dbReference type="SMART" id="SM00943">
    <property type="entry name" value="Prim-Pol"/>
    <property type="match status" value="1"/>
</dbReference>
<dbReference type="InterPro" id="IPR015330">
    <property type="entry name" value="DNA_primase/pol_bifunc_N"/>
</dbReference>
<protein>
    <submittedName>
        <fullName evidence="4">DNA replication protein</fullName>
    </submittedName>
</protein>
<evidence type="ECO:0000313" key="4">
    <source>
        <dbReference type="EMBL" id="QAY68771.1"/>
    </source>
</evidence>
<proteinExistence type="predicted"/>
<name>A0A4V0YFS9_9MICO</name>
<reference evidence="4 5" key="1">
    <citation type="submission" date="2019-01" db="EMBL/GenBank/DDBJ databases">
        <title>Genome sequencing of strain FW10M-9.</title>
        <authorList>
            <person name="Heo J."/>
            <person name="Kim S.-J."/>
            <person name="Kim J.-S."/>
            <person name="Hong S.-B."/>
            <person name="Kwon S.-W."/>
        </authorList>
    </citation>
    <scope>NUCLEOTIDE SEQUENCE [LARGE SCALE GENOMIC DNA]</scope>
    <source>
        <strain evidence="4 5">FW10M-9</strain>
    </source>
</reference>
<dbReference type="EMBL" id="CP035493">
    <property type="protein sequence ID" value="QAY68771.1"/>
    <property type="molecule type" value="Genomic_DNA"/>
</dbReference>